<comment type="similarity">
    <text evidence="3">Belongs to the RecD family. RecD2 subfamily.</text>
</comment>
<keyword evidence="3 5" id="KW-0378">Hydrolase</keyword>
<dbReference type="Pfam" id="PF23139">
    <property type="entry name" value="OB_YrrC"/>
    <property type="match status" value="1"/>
</dbReference>
<proteinExistence type="inferred from homology"/>
<dbReference type="Gene3D" id="1.10.150.20">
    <property type="entry name" value="5' to 3' exonuclease, C-terminal subdomain"/>
    <property type="match status" value="1"/>
</dbReference>
<dbReference type="InterPro" id="IPR050534">
    <property type="entry name" value="Coronavir_polyprotein_1ab"/>
</dbReference>
<evidence type="ECO:0000256" key="3">
    <source>
        <dbReference type="HAMAP-Rule" id="MF_01488"/>
    </source>
</evidence>
<evidence type="ECO:0000313" key="6">
    <source>
        <dbReference type="Proteomes" id="UP000007239"/>
    </source>
</evidence>
<dbReference type="GO" id="GO:0009338">
    <property type="term" value="C:exodeoxyribonuclease V complex"/>
    <property type="evidence" value="ECO:0007669"/>
    <property type="project" value="TreeGrafter"/>
</dbReference>
<dbReference type="SUPFAM" id="SSF47781">
    <property type="entry name" value="RuvA domain 2-like"/>
    <property type="match status" value="1"/>
</dbReference>
<feature type="binding site" evidence="3">
    <location>
        <begin position="368"/>
        <end position="372"/>
    </location>
    <ligand>
        <name>ATP</name>
        <dbReference type="ChEBI" id="CHEBI:30616"/>
    </ligand>
</feature>
<keyword evidence="2 3" id="KW-0067">ATP-binding</keyword>
<comment type="function">
    <text evidence="3">DNA-dependent ATPase and ATP-dependent 5'-3' DNA helicase. Has no activity on blunt DNA or DNA with 3'-overhangs, requires at least 10 bases of 5'-ssDNA for helicase activity.</text>
</comment>
<dbReference type="GO" id="GO:0006310">
    <property type="term" value="P:DNA recombination"/>
    <property type="evidence" value="ECO:0007669"/>
    <property type="project" value="InterPro"/>
</dbReference>
<dbReference type="PANTHER" id="PTHR43788:SF6">
    <property type="entry name" value="DNA HELICASE B"/>
    <property type="match status" value="1"/>
</dbReference>
<accession>F6BJ99</accession>
<dbReference type="SUPFAM" id="SSF52540">
    <property type="entry name" value="P-loop containing nucleoside triphosphate hydrolases"/>
    <property type="match status" value="1"/>
</dbReference>
<keyword evidence="1 3" id="KW-0547">Nucleotide-binding</keyword>
<dbReference type="Pfam" id="PF13538">
    <property type="entry name" value="UvrD_C_2"/>
    <property type="match status" value="1"/>
</dbReference>
<dbReference type="GO" id="GO:0003677">
    <property type="term" value="F:DNA binding"/>
    <property type="evidence" value="ECO:0007669"/>
    <property type="project" value="UniProtKB-UniRule"/>
</dbReference>
<dbReference type="InterPro" id="IPR041451">
    <property type="entry name" value="RecD2_SH13"/>
</dbReference>
<dbReference type="NCBIfam" id="TIGR01448">
    <property type="entry name" value="recD_rel"/>
    <property type="match status" value="1"/>
</dbReference>
<sequence>MICASNVYENNIQLKIENKKVGIDMVEIIGTVEEIIFKNEQNGYAVLELNSKNDTITVVGYMPFVGIGETLKVEGEWMTHPDYGEQVKVSKYETIAPSTLYGMERFLSSGLIRGIGPVMAKKIVSKFGVDSLNIIESHPEKLLDIPGIGEERVKMISESYEQQKTLRDVMVFLQGYGISTTNAIKIYRQYGDDSIELIKQNPYRLSDEIFGIGFRTADKIARAMGVDLHSSYRISSGTKYVLIQYASNGHTYVPLELLLKEAAKLLEVSEEEVYDSLVLLAQSEKVKFETFEDGSHGVYYIPYFVAENNTADKILNMTLTDVKPEDIDIESEISKIESDMGIHLADNQRVAVLESVKNSILVITGGPGTGKTTIINFIIKLFKKFKKSVALTAPTGRAAKRMTEATGFEAKTIHRLLEYSYTEEEGRGFGKDDKNPLTEDVIIVDEASMIDILLMNALLKAIPLSSRLILVGDVDQLPSVGAGNVLRDIIDSGLVKVIRLNKIYRQGKESLIVVNAHKINNGEYPVLNDKENDFFFINASSQDEILNIILDLCKRRLPEAYGFNPFTDIQVLSPTRKGLIGVINMNNELQRCLNPSKKGLDERQMKDFTFRVGDKVMQMKNNYKMKWTKGDEKGEGVFNGDMGIIESIDNDSQELTVLFDDDKRVVYDFADIDELSLSYCVTVHKSQGSEFPAVIMPMSFGPPMLLTRNLLYTAVTRAKKLVVIVGQEKYLKSMIDNNLISKRYSGLLPKLMKVLKFMVEEN</sequence>
<evidence type="ECO:0000256" key="1">
    <source>
        <dbReference type="ARBA" id="ARBA00022741"/>
    </source>
</evidence>
<dbReference type="InterPro" id="IPR003593">
    <property type="entry name" value="AAA+_ATPase"/>
</dbReference>
<dbReference type="GO" id="GO:0043139">
    <property type="term" value="F:5'-3' DNA helicase activity"/>
    <property type="evidence" value="ECO:0007669"/>
    <property type="project" value="UniProtKB-UniRule"/>
</dbReference>
<dbReference type="STRING" id="858215.Thexy_1897"/>
<feature type="domain" description="AAA+ ATPase" evidence="4">
    <location>
        <begin position="357"/>
        <end position="509"/>
    </location>
</feature>
<evidence type="ECO:0000256" key="2">
    <source>
        <dbReference type="ARBA" id="ARBA00022840"/>
    </source>
</evidence>
<evidence type="ECO:0000313" key="5">
    <source>
        <dbReference type="EMBL" id="AEF17916.1"/>
    </source>
</evidence>
<dbReference type="InterPro" id="IPR027785">
    <property type="entry name" value="UvrD-like_helicase_C"/>
</dbReference>
<dbReference type="Proteomes" id="UP000007239">
    <property type="component" value="Chromosome"/>
</dbReference>
<name>F6BJ99_THEXL</name>
<dbReference type="Gene3D" id="1.10.10.2220">
    <property type="match status" value="1"/>
</dbReference>
<dbReference type="HAMAP" id="MF_01488">
    <property type="entry name" value="RecD2"/>
    <property type="match status" value="1"/>
</dbReference>
<dbReference type="Pfam" id="PF13245">
    <property type="entry name" value="AAA_19"/>
    <property type="match status" value="1"/>
</dbReference>
<keyword evidence="3" id="KW-0413">Isomerase</keyword>
<dbReference type="GO" id="GO:0016887">
    <property type="term" value="F:ATP hydrolysis activity"/>
    <property type="evidence" value="ECO:0007669"/>
    <property type="project" value="RHEA"/>
</dbReference>
<dbReference type="EC" id="5.6.2.3" evidence="3"/>
<dbReference type="InterPro" id="IPR006345">
    <property type="entry name" value="RecD2"/>
</dbReference>
<dbReference type="GO" id="GO:0005524">
    <property type="term" value="F:ATP binding"/>
    <property type="evidence" value="ECO:0007669"/>
    <property type="project" value="UniProtKB-UniRule"/>
</dbReference>
<dbReference type="EMBL" id="CP002739">
    <property type="protein sequence ID" value="AEF17916.1"/>
    <property type="molecule type" value="Genomic_DNA"/>
</dbReference>
<keyword evidence="3" id="KW-0238">DNA-binding</keyword>
<comment type="catalytic activity">
    <reaction evidence="3">
        <text>ATP + H2O = ADP + phosphate + H(+)</text>
        <dbReference type="Rhea" id="RHEA:13065"/>
        <dbReference type="ChEBI" id="CHEBI:15377"/>
        <dbReference type="ChEBI" id="CHEBI:15378"/>
        <dbReference type="ChEBI" id="CHEBI:30616"/>
        <dbReference type="ChEBI" id="CHEBI:43474"/>
        <dbReference type="ChEBI" id="CHEBI:456216"/>
        <dbReference type="EC" id="5.6.2.3"/>
    </reaction>
</comment>
<dbReference type="Gene3D" id="3.40.50.300">
    <property type="entry name" value="P-loop containing nucleotide triphosphate hydrolases"/>
    <property type="match status" value="2"/>
</dbReference>
<dbReference type="AlphaFoldDB" id="F6BJ99"/>
<dbReference type="InterPro" id="IPR029493">
    <property type="entry name" value="RecD2-like_HHH"/>
</dbReference>
<keyword evidence="3 5" id="KW-0347">Helicase</keyword>
<gene>
    <name evidence="3" type="primary">recD2</name>
    <name evidence="5" type="ordered locus">Thexy_1897</name>
</gene>
<protein>
    <recommendedName>
        <fullName evidence="3">ATP-dependent RecD2 DNA helicase</fullName>
        <ecNumber evidence="3">5.6.2.3</ecNumber>
    </recommendedName>
    <alternativeName>
        <fullName evidence="3">DNA 5'-3' helicase subunit RecD2</fullName>
    </alternativeName>
</protein>
<dbReference type="CDD" id="cd17933">
    <property type="entry name" value="DEXSc_RecD-like"/>
    <property type="match status" value="1"/>
</dbReference>
<dbReference type="Pfam" id="PF14520">
    <property type="entry name" value="HHH_5"/>
    <property type="match status" value="1"/>
</dbReference>
<keyword evidence="6" id="KW-1185">Reference proteome</keyword>
<dbReference type="Pfam" id="PF18335">
    <property type="entry name" value="SH3_13"/>
    <property type="match status" value="1"/>
</dbReference>
<dbReference type="Pfam" id="PF14490">
    <property type="entry name" value="HHH_RecD2"/>
    <property type="match status" value="1"/>
</dbReference>
<dbReference type="GO" id="GO:0017116">
    <property type="term" value="F:single-stranded DNA helicase activity"/>
    <property type="evidence" value="ECO:0007669"/>
    <property type="project" value="TreeGrafter"/>
</dbReference>
<dbReference type="HOGENOM" id="CLU_007524_0_2_9"/>
<dbReference type="KEGG" id="txy:Thexy_1897"/>
<reference evidence="5" key="1">
    <citation type="submission" date="2011-05" db="EMBL/GenBank/DDBJ databases">
        <title>Complete sequence of Thermoanaerobacterium xylanolyticum LX-11.</title>
        <authorList>
            <consortium name="US DOE Joint Genome Institute"/>
            <person name="Lucas S."/>
            <person name="Han J."/>
            <person name="Lapidus A."/>
            <person name="Cheng J.-F."/>
            <person name="Goodwin L."/>
            <person name="Pitluck S."/>
            <person name="Peters L."/>
            <person name="Mikhailova N."/>
            <person name="Lu M."/>
            <person name="Han C."/>
            <person name="Tapia R."/>
            <person name="Land M."/>
            <person name="Hauser L."/>
            <person name="Kyrpides N."/>
            <person name="Ivanova N."/>
            <person name="Pagani I."/>
            <person name="Hemme C."/>
            <person name="Woyke T."/>
        </authorList>
    </citation>
    <scope>NUCLEOTIDE SEQUENCE</scope>
    <source>
        <strain evidence="5">LX-11</strain>
    </source>
</reference>
<dbReference type="Gene3D" id="2.30.30.940">
    <property type="match status" value="1"/>
</dbReference>
<dbReference type="eggNOG" id="COG0507">
    <property type="taxonomic scope" value="Bacteria"/>
</dbReference>
<organism evidence="5 6">
    <name type="scientific">Thermoanaerobacterium xylanolyticum (strain ATCC 49914 / DSM 7097 / LX-11)</name>
    <dbReference type="NCBI Taxonomy" id="858215"/>
    <lineage>
        <taxon>Bacteria</taxon>
        <taxon>Bacillati</taxon>
        <taxon>Bacillota</taxon>
        <taxon>Clostridia</taxon>
        <taxon>Thermoanaerobacterales</taxon>
        <taxon>Thermoanaerobacteraceae</taxon>
        <taxon>Thermoanaerobacterium</taxon>
    </lineage>
</organism>
<dbReference type="PANTHER" id="PTHR43788">
    <property type="entry name" value="DNA2/NAM7 HELICASE FAMILY MEMBER"/>
    <property type="match status" value="1"/>
</dbReference>
<dbReference type="SMART" id="SM00382">
    <property type="entry name" value="AAA"/>
    <property type="match status" value="1"/>
</dbReference>
<evidence type="ECO:0000259" key="4">
    <source>
        <dbReference type="SMART" id="SM00382"/>
    </source>
</evidence>
<dbReference type="CDD" id="cd18809">
    <property type="entry name" value="SF1_C_RecD"/>
    <property type="match status" value="1"/>
</dbReference>
<dbReference type="InterPro" id="IPR010994">
    <property type="entry name" value="RuvA_2-like"/>
</dbReference>
<dbReference type="InterPro" id="IPR027417">
    <property type="entry name" value="P-loop_NTPase"/>
</dbReference>
<dbReference type="InterPro" id="IPR055446">
    <property type="entry name" value="RecD2_N_OB"/>
</dbReference>